<keyword evidence="2" id="KW-1185">Reference proteome</keyword>
<organism evidence="1 2">
    <name type="scientific">Streptomyces flaveolus</name>
    <dbReference type="NCBI Taxonomy" id="67297"/>
    <lineage>
        <taxon>Bacteria</taxon>
        <taxon>Bacillati</taxon>
        <taxon>Actinomycetota</taxon>
        <taxon>Actinomycetes</taxon>
        <taxon>Kitasatosporales</taxon>
        <taxon>Streptomycetaceae</taxon>
        <taxon>Streptomyces</taxon>
    </lineage>
</organism>
<dbReference type="EMBL" id="JBFAEG010000063">
    <property type="protein sequence ID" value="MEU5713882.1"/>
    <property type="molecule type" value="Genomic_DNA"/>
</dbReference>
<sequence length="82" mass="8464">MNIGDVPAFPGEQPFVLGPCPSLHNNTSFVWVRELTGATALSGSESGAGCSGRRCVAVRGDPTPGVLDCKDKNHEHSGGGRT</sequence>
<feature type="non-terminal residue" evidence="1">
    <location>
        <position position="82"/>
    </location>
</feature>
<accession>A0ABV3APK1</accession>
<evidence type="ECO:0000313" key="1">
    <source>
        <dbReference type="EMBL" id="MEU5713882.1"/>
    </source>
</evidence>
<reference evidence="1 2" key="1">
    <citation type="submission" date="2024-06" db="EMBL/GenBank/DDBJ databases">
        <title>The Natural Products Discovery Center: Release of the First 8490 Sequenced Strains for Exploring Actinobacteria Biosynthetic Diversity.</title>
        <authorList>
            <person name="Kalkreuter E."/>
            <person name="Kautsar S.A."/>
            <person name="Yang D."/>
            <person name="Bader C.D."/>
            <person name="Teijaro C.N."/>
            <person name="Fluegel L."/>
            <person name="Davis C.M."/>
            <person name="Simpson J.R."/>
            <person name="Lauterbach L."/>
            <person name="Steele A.D."/>
            <person name="Gui C."/>
            <person name="Meng S."/>
            <person name="Li G."/>
            <person name="Viehrig K."/>
            <person name="Ye F."/>
            <person name="Su P."/>
            <person name="Kiefer A.F."/>
            <person name="Nichols A."/>
            <person name="Cepeda A.J."/>
            <person name="Yan W."/>
            <person name="Fan B."/>
            <person name="Jiang Y."/>
            <person name="Adhikari A."/>
            <person name="Zheng C.-J."/>
            <person name="Schuster L."/>
            <person name="Cowan T.M."/>
            <person name="Smanski M.J."/>
            <person name="Chevrette M.G."/>
            <person name="De Carvalho L.P.S."/>
            <person name="Shen B."/>
        </authorList>
    </citation>
    <scope>NUCLEOTIDE SEQUENCE [LARGE SCALE GENOMIC DNA]</scope>
    <source>
        <strain evidence="1 2">NPDC020594</strain>
    </source>
</reference>
<proteinExistence type="predicted"/>
<dbReference type="Proteomes" id="UP001551011">
    <property type="component" value="Unassembled WGS sequence"/>
</dbReference>
<protein>
    <submittedName>
        <fullName evidence="1">Uncharacterized protein</fullName>
    </submittedName>
</protein>
<name>A0ABV3APK1_9ACTN</name>
<comment type="caution">
    <text evidence="1">The sequence shown here is derived from an EMBL/GenBank/DDBJ whole genome shotgun (WGS) entry which is preliminary data.</text>
</comment>
<evidence type="ECO:0000313" key="2">
    <source>
        <dbReference type="Proteomes" id="UP001551011"/>
    </source>
</evidence>
<gene>
    <name evidence="1" type="ORF">AB0H04_45045</name>
</gene>